<evidence type="ECO:0000259" key="8">
    <source>
        <dbReference type="Pfam" id="PF04116"/>
    </source>
</evidence>
<evidence type="ECO:0000313" key="9">
    <source>
        <dbReference type="EMBL" id="QPJ62874.1"/>
    </source>
</evidence>
<feature type="transmembrane region" description="Helical" evidence="7">
    <location>
        <begin position="12"/>
        <end position="31"/>
    </location>
</feature>
<keyword evidence="2 7" id="KW-0812">Transmembrane</keyword>
<keyword evidence="6 7" id="KW-0472">Membrane</keyword>
<dbReference type="Pfam" id="PF04116">
    <property type="entry name" value="FA_hydroxylase"/>
    <property type="match status" value="1"/>
</dbReference>
<dbReference type="PANTHER" id="PTHR21624:SF1">
    <property type="entry name" value="ALKYLGLYCEROL MONOOXYGENASE"/>
    <property type="match status" value="1"/>
</dbReference>
<dbReference type="GO" id="GO:0012505">
    <property type="term" value="C:endomembrane system"/>
    <property type="evidence" value="ECO:0007669"/>
    <property type="project" value="UniProtKB-SubCell"/>
</dbReference>
<dbReference type="AlphaFoldDB" id="A0A7T0BXS5"/>
<feature type="transmembrane region" description="Helical" evidence="7">
    <location>
        <begin position="74"/>
        <end position="97"/>
    </location>
</feature>
<organism evidence="9 10">
    <name type="scientific">Candidatus Nitronauta litoralis</name>
    <dbReference type="NCBI Taxonomy" id="2705533"/>
    <lineage>
        <taxon>Bacteria</taxon>
        <taxon>Pseudomonadati</taxon>
        <taxon>Nitrospinota/Tectimicrobiota group</taxon>
        <taxon>Nitrospinota</taxon>
        <taxon>Nitrospinia</taxon>
        <taxon>Nitrospinales</taxon>
        <taxon>Nitrospinaceae</taxon>
        <taxon>Candidatus Nitronauta</taxon>
    </lineage>
</organism>
<evidence type="ECO:0000313" key="10">
    <source>
        <dbReference type="Proteomes" id="UP000594688"/>
    </source>
</evidence>
<evidence type="ECO:0000256" key="2">
    <source>
        <dbReference type="ARBA" id="ARBA00022692"/>
    </source>
</evidence>
<dbReference type="KEGG" id="nli:G3M70_13710"/>
<dbReference type="GO" id="GO:0050479">
    <property type="term" value="F:glyceryl-ether monooxygenase activity"/>
    <property type="evidence" value="ECO:0007669"/>
    <property type="project" value="TreeGrafter"/>
</dbReference>
<dbReference type="InterPro" id="IPR051689">
    <property type="entry name" value="Sterol_desaturase/TMEM195"/>
</dbReference>
<dbReference type="GO" id="GO:0016020">
    <property type="term" value="C:membrane"/>
    <property type="evidence" value="ECO:0007669"/>
    <property type="project" value="GOC"/>
</dbReference>
<evidence type="ECO:0000256" key="3">
    <source>
        <dbReference type="ARBA" id="ARBA00022989"/>
    </source>
</evidence>
<name>A0A7T0BXS5_9BACT</name>
<dbReference type="GO" id="GO:0008610">
    <property type="term" value="P:lipid biosynthetic process"/>
    <property type="evidence" value="ECO:0007669"/>
    <property type="project" value="InterPro"/>
</dbReference>
<feature type="domain" description="Fatty acid hydroxylase" evidence="8">
    <location>
        <begin position="121"/>
        <end position="255"/>
    </location>
</feature>
<dbReference type="GO" id="GO:0005506">
    <property type="term" value="F:iron ion binding"/>
    <property type="evidence" value="ECO:0007669"/>
    <property type="project" value="InterPro"/>
</dbReference>
<keyword evidence="3 7" id="KW-1133">Transmembrane helix</keyword>
<keyword evidence="4" id="KW-0560">Oxidoreductase</keyword>
<evidence type="ECO:0000256" key="6">
    <source>
        <dbReference type="ARBA" id="ARBA00023136"/>
    </source>
</evidence>
<protein>
    <submittedName>
        <fullName evidence="9">Sterol desaturase family protein</fullName>
    </submittedName>
</protein>
<keyword evidence="5" id="KW-0443">Lipid metabolism</keyword>
<sequence length="293" mass="34098">MNPANKTLLTHITYPAVMTAGITAHIVFMGWGLNVMLSTYLPILAGAALITLTEHKLVYRGQWTGRKKDVIEDGIYMALIQIALPRIIMAGFSLYLLEILRESETISLKFWPHDWNTGSQVILMLLSADFFRYWLHRASHEWAYLWRLHAVHHSPHKLYWFNVGRFHPIEKCLQMLFDTIPFVLLGVGEQVFALYLVFYSINGFFQHCNIELKLGPLNYLISGPELHRWHHSRLPEESNQNYGNNLILWDLLFGTWFLPETRQVGELGLTNRSYPMRFLDQLKAPFIKGLDKD</sequence>
<dbReference type="Proteomes" id="UP000594688">
    <property type="component" value="Chromosome"/>
</dbReference>
<evidence type="ECO:0000256" key="4">
    <source>
        <dbReference type="ARBA" id="ARBA00023002"/>
    </source>
</evidence>
<comment type="subcellular location">
    <subcellularLocation>
        <location evidence="1">Endomembrane system</location>
        <topology evidence="1">Multi-pass membrane protein</topology>
    </subcellularLocation>
</comment>
<dbReference type="EMBL" id="CP048685">
    <property type="protein sequence ID" value="QPJ62874.1"/>
    <property type="molecule type" value="Genomic_DNA"/>
</dbReference>
<evidence type="ECO:0000256" key="5">
    <source>
        <dbReference type="ARBA" id="ARBA00023098"/>
    </source>
</evidence>
<proteinExistence type="predicted"/>
<accession>A0A7T0BXS5</accession>
<gene>
    <name evidence="9" type="ORF">G3M70_13710</name>
</gene>
<evidence type="ECO:0000256" key="1">
    <source>
        <dbReference type="ARBA" id="ARBA00004127"/>
    </source>
</evidence>
<feature type="transmembrane region" description="Helical" evidence="7">
    <location>
        <begin position="37"/>
        <end position="53"/>
    </location>
</feature>
<dbReference type="GO" id="GO:0006643">
    <property type="term" value="P:membrane lipid metabolic process"/>
    <property type="evidence" value="ECO:0007669"/>
    <property type="project" value="TreeGrafter"/>
</dbReference>
<evidence type="ECO:0000256" key="7">
    <source>
        <dbReference type="SAM" id="Phobius"/>
    </source>
</evidence>
<dbReference type="InterPro" id="IPR006694">
    <property type="entry name" value="Fatty_acid_hydroxylase"/>
</dbReference>
<reference evidence="9 10" key="1">
    <citation type="submission" date="2020-02" db="EMBL/GenBank/DDBJ databases">
        <title>Genomic and physiological characterization of two novel Nitrospinaceae genera.</title>
        <authorList>
            <person name="Mueller A.J."/>
            <person name="Jung M.-Y."/>
            <person name="Strachan C.R."/>
            <person name="Herbold C.W."/>
            <person name="Kirkegaard R.H."/>
            <person name="Daims H."/>
        </authorList>
    </citation>
    <scope>NUCLEOTIDE SEQUENCE [LARGE SCALE GENOMIC DNA]</scope>
    <source>
        <strain evidence="9">EB</strain>
    </source>
</reference>
<dbReference type="PANTHER" id="PTHR21624">
    <property type="entry name" value="STEROL DESATURASE-RELATED PROTEIN"/>
    <property type="match status" value="1"/>
</dbReference>